<dbReference type="RefSeq" id="XP_001585305.1">
    <property type="nucleotide sequence ID" value="XM_001585255.1"/>
</dbReference>
<dbReference type="OrthoDB" id="3558213at2759"/>
<accession>A0A1D9QEH1</accession>
<protein>
    <submittedName>
        <fullName evidence="1">Uncharacterized protein</fullName>
    </submittedName>
</protein>
<reference evidence="2" key="1">
    <citation type="journal article" date="2017" name="Genome Biol. Evol.">
        <title>The complete genome sequence of the phytopathogenic fungus Sclerotinia sclerotiorum reveals insights into the genome architecture of broad host range pathogens.</title>
        <authorList>
            <person name="Derbyshire M."/>
            <person name="Denton-Giles M."/>
            <person name="Hegedus D."/>
            <person name="Seifbarghy S."/>
            <person name="Rollins J."/>
            <person name="van Kan J."/>
            <person name="Seidl M.F."/>
            <person name="Faino L."/>
            <person name="Mbengue M."/>
            <person name="Navaud O."/>
            <person name="Raffaele S."/>
            <person name="Hammond-Kosack K."/>
            <person name="Heard S."/>
            <person name="Oliver R."/>
        </authorList>
    </citation>
    <scope>NUCLEOTIDE SEQUENCE [LARGE SCALE GENOMIC DNA]</scope>
    <source>
        <strain evidence="2">ATCC 18683 / 1980 / Ss-1</strain>
    </source>
</reference>
<dbReference type="AlphaFoldDB" id="A0A1D9QEH1"/>
<evidence type="ECO:0000313" key="1">
    <source>
        <dbReference type="EMBL" id="APA13311.1"/>
    </source>
</evidence>
<dbReference type="VEuPathDB" id="FungiDB:sscle_10g080810"/>
<evidence type="ECO:0000313" key="2">
    <source>
        <dbReference type="Proteomes" id="UP000177798"/>
    </source>
</evidence>
<dbReference type="EMBL" id="CP017823">
    <property type="protein sequence ID" value="APA13311.1"/>
    <property type="molecule type" value="Genomic_DNA"/>
</dbReference>
<dbReference type="Proteomes" id="UP000177798">
    <property type="component" value="Chromosome 10"/>
</dbReference>
<proteinExistence type="predicted"/>
<gene>
    <name evidence="1" type="ORF">sscle_10g080810</name>
</gene>
<dbReference type="KEGG" id="ssl:SS1G_13874"/>
<organism evidence="1 2">
    <name type="scientific">Sclerotinia sclerotiorum (strain ATCC 18683 / 1980 / Ss-1)</name>
    <name type="common">White mold</name>
    <name type="synonym">Whetzelinia sclerotiorum</name>
    <dbReference type="NCBI Taxonomy" id="665079"/>
    <lineage>
        <taxon>Eukaryota</taxon>
        <taxon>Fungi</taxon>
        <taxon>Dikarya</taxon>
        <taxon>Ascomycota</taxon>
        <taxon>Pezizomycotina</taxon>
        <taxon>Leotiomycetes</taxon>
        <taxon>Helotiales</taxon>
        <taxon>Sclerotiniaceae</taxon>
        <taxon>Sclerotinia</taxon>
    </lineage>
</organism>
<sequence>MSAAGGGVVAGCWWGFLCWNSDTWDIRWIYIIPVFDLLGGGHVIMTSLLYTYVSEGVVGESNDGNGRLCGKGTIWRFHFGLRG</sequence>
<name>A0A1D9QEH1_SCLS1</name>